<sequence>MYAILGFFCALVAVAASSSAPKLKLSSGYEMPAVGLGTSSIKIEDMDRVISTALDVGYRHIDTAFNYYNEAAIGKALKKWFDNGGKREDLFVTSKLPEFGNRPSSVEKYLNHSLKDLGLDYVDMYLIHFPYSIKEGKEFTQTDLQGLESFENVDHIAVWKEMEKQVKSGRAKSIGLSNFNESQILNIYNNAEIKPSNLQVESHAYLQQKELREFCKQHNILMTAYAPLGSPKSRSGIWGGTQKELPSLVELPLIKSIAAKYNKSPAQILLRHTIQSGLAVIPKSSNSDRIKANIDIFDFQLTEDEMKQIGDLDKGEVGRVFAFTAFIKDLDKNPQYPFPLTS</sequence>
<comment type="caution">
    <text evidence="1">The sequence shown here is derived from an EMBL/GenBank/DDBJ whole genome shotgun (WGS) entry which is preliminary data.</text>
</comment>
<evidence type="ECO:0000313" key="2">
    <source>
        <dbReference type="Proteomes" id="UP001239111"/>
    </source>
</evidence>
<organism evidence="1 2">
    <name type="scientific">Eretmocerus hayati</name>
    <dbReference type="NCBI Taxonomy" id="131215"/>
    <lineage>
        <taxon>Eukaryota</taxon>
        <taxon>Metazoa</taxon>
        <taxon>Ecdysozoa</taxon>
        <taxon>Arthropoda</taxon>
        <taxon>Hexapoda</taxon>
        <taxon>Insecta</taxon>
        <taxon>Pterygota</taxon>
        <taxon>Neoptera</taxon>
        <taxon>Endopterygota</taxon>
        <taxon>Hymenoptera</taxon>
        <taxon>Apocrita</taxon>
        <taxon>Proctotrupomorpha</taxon>
        <taxon>Chalcidoidea</taxon>
        <taxon>Aphelinidae</taxon>
        <taxon>Aphelininae</taxon>
        <taxon>Eretmocerus</taxon>
    </lineage>
</organism>
<dbReference type="EMBL" id="CM056743">
    <property type="protein sequence ID" value="KAJ8670145.1"/>
    <property type="molecule type" value="Genomic_DNA"/>
</dbReference>
<keyword evidence="2" id="KW-1185">Reference proteome</keyword>
<accession>A0ACC2NG62</accession>
<name>A0ACC2NG62_9HYME</name>
<gene>
    <name evidence="1" type="ORF">QAD02_001404</name>
</gene>
<dbReference type="Proteomes" id="UP001239111">
    <property type="component" value="Chromosome 3"/>
</dbReference>
<evidence type="ECO:0000313" key="1">
    <source>
        <dbReference type="EMBL" id="KAJ8670145.1"/>
    </source>
</evidence>
<reference evidence="1" key="1">
    <citation type="submission" date="2023-04" db="EMBL/GenBank/DDBJ databases">
        <title>A chromosome-level genome assembly of the parasitoid wasp Eretmocerus hayati.</title>
        <authorList>
            <person name="Zhong Y."/>
            <person name="Liu S."/>
            <person name="Liu Y."/>
        </authorList>
    </citation>
    <scope>NUCLEOTIDE SEQUENCE</scope>
    <source>
        <strain evidence="1">ZJU_SS_LIU_2023</strain>
    </source>
</reference>
<protein>
    <submittedName>
        <fullName evidence="1">Uncharacterized protein</fullName>
    </submittedName>
</protein>
<proteinExistence type="predicted"/>